<dbReference type="EMBL" id="VSSQ01132725">
    <property type="protein sequence ID" value="MPN59108.1"/>
    <property type="molecule type" value="Genomic_DNA"/>
</dbReference>
<proteinExistence type="predicted"/>
<dbReference type="InterPro" id="IPR008978">
    <property type="entry name" value="HSP20-like_chaperone"/>
</dbReference>
<dbReference type="CDD" id="cd06471">
    <property type="entry name" value="ACD_LpsHSP_like"/>
    <property type="match status" value="1"/>
</dbReference>
<comment type="caution">
    <text evidence="2">The sequence shown here is derived from an EMBL/GenBank/DDBJ whole genome shotgun (WGS) entry which is preliminary data.</text>
</comment>
<dbReference type="InterPro" id="IPR031107">
    <property type="entry name" value="Small_HSP"/>
</dbReference>
<name>A0A645J631_9ZZZZ</name>
<dbReference type="Pfam" id="PF00011">
    <property type="entry name" value="HSP20"/>
    <property type="match status" value="1"/>
</dbReference>
<dbReference type="AlphaFoldDB" id="A0A645J631"/>
<dbReference type="Gene3D" id="2.60.40.790">
    <property type="match status" value="1"/>
</dbReference>
<keyword evidence="2" id="KW-0346">Stress response</keyword>
<dbReference type="InterPro" id="IPR002068">
    <property type="entry name" value="A-crystallin/Hsp20_dom"/>
</dbReference>
<protein>
    <submittedName>
        <fullName evidence="2">18 kDa heat shock protein</fullName>
    </submittedName>
</protein>
<feature type="domain" description="SHSP" evidence="1">
    <location>
        <begin position="1"/>
        <end position="95"/>
    </location>
</feature>
<sequence length="95" mass="10689">MLEADLPGFDKKDIKIDIDGGYLTINAERHSKSEEKDDKNNYIRCERSYGSFSRSFDVSAINTDAIAASYDNGVLKLTMPKKTPEVPTSRRLEIS</sequence>
<gene>
    <name evidence="2" type="ORF">SDC9_206826</name>
</gene>
<dbReference type="PROSITE" id="PS01031">
    <property type="entry name" value="SHSP"/>
    <property type="match status" value="1"/>
</dbReference>
<evidence type="ECO:0000259" key="1">
    <source>
        <dbReference type="PROSITE" id="PS01031"/>
    </source>
</evidence>
<dbReference type="SUPFAM" id="SSF49764">
    <property type="entry name" value="HSP20-like chaperones"/>
    <property type="match status" value="1"/>
</dbReference>
<evidence type="ECO:0000313" key="2">
    <source>
        <dbReference type="EMBL" id="MPN59108.1"/>
    </source>
</evidence>
<organism evidence="2">
    <name type="scientific">bioreactor metagenome</name>
    <dbReference type="NCBI Taxonomy" id="1076179"/>
    <lineage>
        <taxon>unclassified sequences</taxon>
        <taxon>metagenomes</taxon>
        <taxon>ecological metagenomes</taxon>
    </lineage>
</organism>
<reference evidence="2" key="1">
    <citation type="submission" date="2019-08" db="EMBL/GenBank/DDBJ databases">
        <authorList>
            <person name="Kucharzyk K."/>
            <person name="Murdoch R.W."/>
            <person name="Higgins S."/>
            <person name="Loffler F."/>
        </authorList>
    </citation>
    <scope>NUCLEOTIDE SEQUENCE</scope>
</reference>
<accession>A0A645J631</accession>
<dbReference type="PANTHER" id="PTHR11527">
    <property type="entry name" value="HEAT-SHOCK PROTEIN 20 FAMILY MEMBER"/>
    <property type="match status" value="1"/>
</dbReference>